<dbReference type="Pfam" id="PF01887">
    <property type="entry name" value="SAM_HAT_N"/>
    <property type="match status" value="1"/>
</dbReference>
<dbReference type="STRING" id="1903181.BTN85_0082"/>
<gene>
    <name evidence="5" type="ORF">BTN85_0082</name>
</gene>
<dbReference type="Pfam" id="PF20257">
    <property type="entry name" value="SAM_HAT_C"/>
    <property type="match status" value="1"/>
</dbReference>
<dbReference type="InterPro" id="IPR023228">
    <property type="entry name" value="SAM_OH_AdoTrfase_N_sf"/>
</dbReference>
<dbReference type="Gene3D" id="2.40.30.90">
    <property type="entry name" value="Bacterial fluorinating enzyme like"/>
    <property type="match status" value="1"/>
</dbReference>
<dbReference type="Proteomes" id="UP000185744">
    <property type="component" value="Unassembled WGS sequence"/>
</dbReference>
<dbReference type="InterPro" id="IPR002747">
    <property type="entry name" value="SAM_OH_AdoTrfase"/>
</dbReference>
<dbReference type="AlphaFoldDB" id="A0A1Q6DTB5"/>
<name>A0A1Q6DTB5_METT1</name>
<evidence type="ECO:0000256" key="2">
    <source>
        <dbReference type="ARBA" id="ARBA00024035"/>
    </source>
</evidence>
<dbReference type="EMBL" id="MSDW01000001">
    <property type="protein sequence ID" value="OKY77614.1"/>
    <property type="molecule type" value="Genomic_DNA"/>
</dbReference>
<evidence type="ECO:0000259" key="4">
    <source>
        <dbReference type="Pfam" id="PF20257"/>
    </source>
</evidence>
<evidence type="ECO:0000313" key="6">
    <source>
        <dbReference type="Proteomes" id="UP000185744"/>
    </source>
</evidence>
<accession>A0A1Q6DTB5</accession>
<feature type="domain" description="S-adenosyl-l-methionine hydroxide adenosyltransferase N-terminal" evidence="3">
    <location>
        <begin position="8"/>
        <end position="128"/>
    </location>
</feature>
<dbReference type="InParanoid" id="A0A1Q6DTB5"/>
<evidence type="ECO:0000259" key="3">
    <source>
        <dbReference type="Pfam" id="PF01887"/>
    </source>
</evidence>
<proteinExistence type="inferred from homology"/>
<dbReference type="PANTHER" id="PTHR35092">
    <property type="entry name" value="CHLORINASE MJ1651"/>
    <property type="match status" value="1"/>
</dbReference>
<dbReference type="GO" id="GO:0016740">
    <property type="term" value="F:transferase activity"/>
    <property type="evidence" value="ECO:0007669"/>
    <property type="project" value="UniProtKB-KW"/>
</dbReference>
<dbReference type="SUPFAM" id="SSF101852">
    <property type="entry name" value="Bacterial fluorinating enzyme, C-terminal domain"/>
    <property type="match status" value="1"/>
</dbReference>
<dbReference type="InterPro" id="IPR046470">
    <property type="entry name" value="SAM_HAT_C"/>
</dbReference>
<reference evidence="5" key="1">
    <citation type="submission" date="2016-12" db="EMBL/GenBank/DDBJ databases">
        <title>Discovery of methanogenic haloarchaea.</title>
        <authorList>
            <person name="Sorokin D.Y."/>
            <person name="Makarova K.S."/>
            <person name="Abbas B."/>
            <person name="Ferrer M."/>
            <person name="Golyshin P.N."/>
        </authorList>
    </citation>
    <scope>NUCLEOTIDE SEQUENCE [LARGE SCALE GENOMIC DNA]</scope>
    <source>
        <strain evidence="5">HMET1</strain>
    </source>
</reference>
<dbReference type="Gene3D" id="3.40.50.10790">
    <property type="entry name" value="S-adenosyl-l-methionine hydroxide adenosyltransferase, N-terminal"/>
    <property type="match status" value="1"/>
</dbReference>
<comment type="similarity">
    <text evidence="2">Belongs to the SAM hydrolase / SAM-dependent halogenase family.</text>
</comment>
<evidence type="ECO:0000256" key="1">
    <source>
        <dbReference type="ARBA" id="ARBA00022691"/>
    </source>
</evidence>
<evidence type="ECO:0000313" key="5">
    <source>
        <dbReference type="EMBL" id="OKY77614.1"/>
    </source>
</evidence>
<protein>
    <submittedName>
        <fullName evidence="5">S-adenosyl-l-methionine hydroxide adenosyltransferase</fullName>
    </submittedName>
</protein>
<dbReference type="InterPro" id="IPR023227">
    <property type="entry name" value="SAM_OH_AdoTrfase_C_sf"/>
</dbReference>
<dbReference type="SUPFAM" id="SSF102522">
    <property type="entry name" value="Bacterial fluorinating enzyme, N-terminal domain"/>
    <property type="match status" value="1"/>
</dbReference>
<dbReference type="InterPro" id="IPR046469">
    <property type="entry name" value="SAM_HAT_N"/>
</dbReference>
<keyword evidence="6" id="KW-1185">Reference proteome</keyword>
<feature type="domain" description="S-adenosyl-l-methionine hydroxide adenosyltransferase C-terminal" evidence="4">
    <location>
        <begin position="153"/>
        <end position="233"/>
    </location>
</feature>
<organism evidence="5 6">
    <name type="scientific">Methanohalarchaeum thermophilum</name>
    <dbReference type="NCBI Taxonomy" id="1903181"/>
    <lineage>
        <taxon>Archaea</taxon>
        <taxon>Methanobacteriati</taxon>
        <taxon>Methanobacteriota</taxon>
        <taxon>Methanonatronarchaeia</taxon>
        <taxon>Methanonatronarchaeales</taxon>
        <taxon>Methanonatronarchaeaceae</taxon>
        <taxon>Candidatus Methanohalarchaeum</taxon>
    </lineage>
</organism>
<dbReference type="PANTHER" id="PTHR35092:SF1">
    <property type="entry name" value="CHLORINASE MJ1651"/>
    <property type="match status" value="1"/>
</dbReference>
<sequence length="238" mass="26212">MKGIAGGISGSRLIDICHDVPRHDIEIGAFILKSVVEYFPQGTVHVGVVDPGVGSEREGLAIKAGNQYLVGPDNGLLIPAARELGPIDVHLIENEEFFLSDVSETFHGRDVFTPVGANLAEDIYIGDIGKETSEYVELEFKDWEKDEDVLRVKVINIDSFGNVITNVPKEEIELGLIEKVKLFDREMRVVDYYSQVNKGDPVLTVGGHGFLEISVNQGSAKKLFDIDIGDKVEIIFLD</sequence>
<keyword evidence="1" id="KW-0949">S-adenosyl-L-methionine</keyword>
<dbReference type="PIRSF" id="PIRSF006779">
    <property type="entry name" value="UCP006779"/>
    <property type="match status" value="1"/>
</dbReference>
<comment type="caution">
    <text evidence="5">The sequence shown here is derived from an EMBL/GenBank/DDBJ whole genome shotgun (WGS) entry which is preliminary data.</text>
</comment>